<gene>
    <name evidence="2" type="ORF">CINCED_3A021911</name>
</gene>
<keyword evidence="3" id="KW-1185">Reference proteome</keyword>
<reference evidence="2 3" key="1">
    <citation type="submission" date="2019-08" db="EMBL/GenBank/DDBJ databases">
        <authorList>
            <person name="Alioto T."/>
            <person name="Alioto T."/>
            <person name="Gomez Garrido J."/>
        </authorList>
    </citation>
    <scope>NUCLEOTIDE SEQUENCE [LARGE SCALE GENOMIC DNA]</scope>
</reference>
<dbReference type="EMBL" id="CABPRJ010000476">
    <property type="protein sequence ID" value="VVC27789.1"/>
    <property type="molecule type" value="Genomic_DNA"/>
</dbReference>
<protein>
    <submittedName>
        <fullName evidence="2">Uncharacterized protein</fullName>
    </submittedName>
</protein>
<feature type="region of interest" description="Disordered" evidence="1">
    <location>
        <begin position="19"/>
        <end position="119"/>
    </location>
</feature>
<feature type="compositionally biased region" description="Low complexity" evidence="1">
    <location>
        <begin position="81"/>
        <end position="103"/>
    </location>
</feature>
<organism evidence="2 3">
    <name type="scientific">Cinara cedri</name>
    <dbReference type="NCBI Taxonomy" id="506608"/>
    <lineage>
        <taxon>Eukaryota</taxon>
        <taxon>Metazoa</taxon>
        <taxon>Ecdysozoa</taxon>
        <taxon>Arthropoda</taxon>
        <taxon>Hexapoda</taxon>
        <taxon>Insecta</taxon>
        <taxon>Pterygota</taxon>
        <taxon>Neoptera</taxon>
        <taxon>Paraneoptera</taxon>
        <taxon>Hemiptera</taxon>
        <taxon>Sternorrhyncha</taxon>
        <taxon>Aphidomorpha</taxon>
        <taxon>Aphidoidea</taxon>
        <taxon>Aphididae</taxon>
        <taxon>Lachninae</taxon>
        <taxon>Cinara</taxon>
    </lineage>
</organism>
<evidence type="ECO:0000256" key="1">
    <source>
        <dbReference type="SAM" id="MobiDB-lite"/>
    </source>
</evidence>
<accession>A0A5E4M6Z7</accession>
<proteinExistence type="predicted"/>
<evidence type="ECO:0000313" key="3">
    <source>
        <dbReference type="Proteomes" id="UP000325440"/>
    </source>
</evidence>
<dbReference type="Proteomes" id="UP000325440">
    <property type="component" value="Unassembled WGS sequence"/>
</dbReference>
<dbReference type="AlphaFoldDB" id="A0A5E4M6Z7"/>
<feature type="compositionally biased region" description="Basic and acidic residues" evidence="1">
    <location>
        <begin position="57"/>
        <end position="66"/>
    </location>
</feature>
<name>A0A5E4M6Z7_9HEMI</name>
<evidence type="ECO:0000313" key="2">
    <source>
        <dbReference type="EMBL" id="VVC27789.1"/>
    </source>
</evidence>
<sequence length="157" mass="17476">MSRRLKMVVTDAECTYKFGPDDSCKRAAKPARPVVRRDATAAENNGTTTRRPRKPKPAADRDRLRDSIFCVTSDDGDDDCLSGGSDDVSLSLSDGWPPSDGATGPPPPAADVPDIRNYDRHPEHVIRTTRRRDNKLHDVSAQKILESYFNDQIRVIK</sequence>